<evidence type="ECO:0000256" key="1">
    <source>
        <dbReference type="ARBA" id="ARBA00004141"/>
    </source>
</evidence>
<feature type="transmembrane region" description="Helical" evidence="8">
    <location>
        <begin position="275"/>
        <end position="293"/>
    </location>
</feature>
<feature type="transmembrane region" description="Helical" evidence="8">
    <location>
        <begin position="111"/>
        <end position="133"/>
    </location>
</feature>
<dbReference type="SUPFAM" id="SSF111352">
    <property type="entry name" value="Ammonium transporter"/>
    <property type="match status" value="1"/>
</dbReference>
<accession>A0ABS5K045</accession>
<evidence type="ECO:0000256" key="6">
    <source>
        <dbReference type="ARBA" id="ARBA00023136"/>
    </source>
</evidence>
<dbReference type="PROSITE" id="PS01219">
    <property type="entry name" value="AMMONIUM_TRANSP"/>
    <property type="match status" value="1"/>
</dbReference>
<gene>
    <name evidence="10" type="ORF">KEM10_19485</name>
</gene>
<dbReference type="InterPro" id="IPR001905">
    <property type="entry name" value="Ammonium_transpt"/>
</dbReference>
<evidence type="ECO:0000259" key="9">
    <source>
        <dbReference type="Pfam" id="PF00909"/>
    </source>
</evidence>
<dbReference type="Pfam" id="PF00909">
    <property type="entry name" value="Ammonium_transp"/>
    <property type="match status" value="1"/>
</dbReference>
<dbReference type="InterPro" id="IPR018047">
    <property type="entry name" value="Ammonium_transpt_CS"/>
</dbReference>
<sequence>MLLGVGGLMSANAQPDVDTGATAWMLTSTALVLLMVPGLAMFYGGLVRSKNVLGTMMHSFAAMGVMSVLWVIFGYSMCFGDKVLGGWFGWNSDFVFLNGIDTSVTDGVPDLVFSMFQGKFAIITPALIAGAFAERVKFKGYLLFIAIWGIFVYNPLCHWVWAEDGFLHHWGAAGAIDFAGGTVVHISAGVSGLVAAIYLGARRGYPHRQLRPNNLVMTMMGVGLLWVGWFGFNAGSSVSSGVETAQALTATQVAAAAGALMWALIEMFHHGKATALGFASGILAGLVAVTPAAGVVQPMGAMALGAISSVICYGALLLKDKLGYDDSLDAFGVHGVGGMVGAVLLSFFIRDSWMANAAAASGDGVWTMWNQLGVQAITVVIAVAYSIVCTLIIIWVVEKTVGLKSTSEEEMQGLDHAYHGERGYGMLNPN</sequence>
<keyword evidence="5 8" id="KW-1133">Transmembrane helix</keyword>
<feature type="transmembrane region" description="Helical" evidence="8">
    <location>
        <begin position="140"/>
        <end position="162"/>
    </location>
</feature>
<comment type="subcellular location">
    <subcellularLocation>
        <location evidence="8">Cell membrane</location>
        <topology evidence="8">Multi-pass membrane protein</topology>
    </subcellularLocation>
    <subcellularLocation>
        <location evidence="1">Membrane</location>
        <topology evidence="1">Multi-pass membrane protein</topology>
    </subcellularLocation>
</comment>
<dbReference type="InterPro" id="IPR029020">
    <property type="entry name" value="Ammonium/urea_transptr"/>
</dbReference>
<keyword evidence="4 8" id="KW-0812">Transmembrane</keyword>
<evidence type="ECO:0000256" key="2">
    <source>
        <dbReference type="ARBA" id="ARBA00005887"/>
    </source>
</evidence>
<evidence type="ECO:0000313" key="11">
    <source>
        <dbReference type="Proteomes" id="UP000708576"/>
    </source>
</evidence>
<keyword evidence="6 8" id="KW-0472">Membrane</keyword>
<dbReference type="PANTHER" id="PTHR43029:SF10">
    <property type="entry name" value="AMMONIUM TRANSPORTER MEP2"/>
    <property type="match status" value="1"/>
</dbReference>
<comment type="caution">
    <text evidence="10">The sequence shown here is derived from an EMBL/GenBank/DDBJ whole genome shotgun (WGS) entry which is preliminary data.</text>
</comment>
<protein>
    <recommendedName>
        <fullName evidence="8">Ammonium transporter</fullName>
    </recommendedName>
</protein>
<evidence type="ECO:0000256" key="4">
    <source>
        <dbReference type="ARBA" id="ARBA00022692"/>
    </source>
</evidence>
<evidence type="ECO:0000256" key="3">
    <source>
        <dbReference type="ARBA" id="ARBA00022448"/>
    </source>
</evidence>
<evidence type="ECO:0000256" key="5">
    <source>
        <dbReference type="ARBA" id="ARBA00022989"/>
    </source>
</evidence>
<feature type="transmembrane region" description="Helical" evidence="8">
    <location>
        <begin position="213"/>
        <end position="232"/>
    </location>
</feature>
<feature type="transmembrane region" description="Helical" evidence="8">
    <location>
        <begin position="244"/>
        <end position="263"/>
    </location>
</feature>
<feature type="domain" description="Ammonium transporter AmtB-like" evidence="9">
    <location>
        <begin position="23"/>
        <end position="424"/>
    </location>
</feature>
<feature type="transmembrane region" description="Helical" evidence="8">
    <location>
        <begin position="330"/>
        <end position="349"/>
    </location>
</feature>
<dbReference type="Proteomes" id="UP000708576">
    <property type="component" value="Unassembled WGS sequence"/>
</dbReference>
<proteinExistence type="inferred from homology"/>
<evidence type="ECO:0000256" key="8">
    <source>
        <dbReference type="RuleBase" id="RU362002"/>
    </source>
</evidence>
<comment type="similarity">
    <text evidence="2 8">Belongs to the ammonia transporter channel (TC 1.A.11.2) family.</text>
</comment>
<feature type="transmembrane region" description="Helical" evidence="8">
    <location>
        <begin position="182"/>
        <end position="201"/>
    </location>
</feature>
<organism evidence="10 11">
    <name type="scientific">Carboxylicivirga linearis</name>
    <dbReference type="NCBI Taxonomy" id="1628157"/>
    <lineage>
        <taxon>Bacteria</taxon>
        <taxon>Pseudomonadati</taxon>
        <taxon>Bacteroidota</taxon>
        <taxon>Bacteroidia</taxon>
        <taxon>Marinilabiliales</taxon>
        <taxon>Marinilabiliaceae</taxon>
        <taxon>Carboxylicivirga</taxon>
    </lineage>
</organism>
<dbReference type="EMBL" id="JAGUCO010000023">
    <property type="protein sequence ID" value="MBS2100478.1"/>
    <property type="molecule type" value="Genomic_DNA"/>
</dbReference>
<keyword evidence="11" id="KW-1185">Reference proteome</keyword>
<keyword evidence="7 8" id="KW-0924">Ammonia transport</keyword>
<feature type="transmembrane region" description="Helical" evidence="8">
    <location>
        <begin position="376"/>
        <end position="397"/>
    </location>
</feature>
<feature type="transmembrane region" description="Helical" evidence="8">
    <location>
        <begin position="299"/>
        <end position="318"/>
    </location>
</feature>
<feature type="transmembrane region" description="Helical" evidence="8">
    <location>
        <begin position="23"/>
        <end position="47"/>
    </location>
</feature>
<dbReference type="PANTHER" id="PTHR43029">
    <property type="entry name" value="AMMONIUM TRANSPORTER MEP2"/>
    <property type="match status" value="1"/>
</dbReference>
<dbReference type="Gene3D" id="1.10.3430.10">
    <property type="entry name" value="Ammonium transporter AmtB like domains"/>
    <property type="match status" value="1"/>
</dbReference>
<dbReference type="NCBIfam" id="TIGR00836">
    <property type="entry name" value="amt"/>
    <property type="match status" value="1"/>
</dbReference>
<keyword evidence="3 8" id="KW-0813">Transport</keyword>
<dbReference type="InterPro" id="IPR024041">
    <property type="entry name" value="NH4_transpt_AmtB-like_dom"/>
</dbReference>
<evidence type="ECO:0000313" key="10">
    <source>
        <dbReference type="EMBL" id="MBS2100478.1"/>
    </source>
</evidence>
<evidence type="ECO:0000256" key="7">
    <source>
        <dbReference type="ARBA" id="ARBA00023177"/>
    </source>
</evidence>
<reference evidence="10 11" key="1">
    <citation type="journal article" date="2015" name="Int. J. Syst. Evol. Microbiol.">
        <title>Carboxylicivirga linearis sp. nov., isolated from a sea cucumber culture pond.</title>
        <authorList>
            <person name="Wang F.Q."/>
            <person name="Zhou Y.X."/>
            <person name="Lin X.Z."/>
            <person name="Chen G.J."/>
            <person name="Du Z.J."/>
        </authorList>
    </citation>
    <scope>NUCLEOTIDE SEQUENCE [LARGE SCALE GENOMIC DNA]</scope>
    <source>
        <strain evidence="10 11">FB218</strain>
    </source>
</reference>
<feature type="transmembrane region" description="Helical" evidence="8">
    <location>
        <begin position="59"/>
        <end position="77"/>
    </location>
</feature>
<name>A0ABS5K045_9BACT</name>